<dbReference type="EMBL" id="MU273597">
    <property type="protein sequence ID" value="KAI0030985.1"/>
    <property type="molecule type" value="Genomic_DNA"/>
</dbReference>
<comment type="caution">
    <text evidence="1">The sequence shown here is derived from an EMBL/GenBank/DDBJ whole genome shotgun (WGS) entry which is preliminary data.</text>
</comment>
<evidence type="ECO:0000313" key="2">
    <source>
        <dbReference type="Proteomes" id="UP000814128"/>
    </source>
</evidence>
<accession>A0ACB8QHA3</accession>
<dbReference type="Proteomes" id="UP000814128">
    <property type="component" value="Unassembled WGS sequence"/>
</dbReference>
<name>A0ACB8QHA3_9AGAM</name>
<gene>
    <name evidence="1" type="ORF">K488DRAFT_87235</name>
</gene>
<sequence>MGRFPTTSRPTLFVRATGESLFHLATLDDWKFPCLRLIPTGADTTVEPWVELVRRDERWITMRAADGAVHLFGRETLLNIDGTRGPASLRDALMRAAHYFTYLTCRPSRGLHAQVTFNIHCATTSPASSFDDHDTPWVVGVAKGTSMYRIQPGAAYVLDVTNHYQFDVYAFVVLFDQHMSTTIVFDSMILRAHSVTRLYDRTHRTSTIIFDRRRGRFQYVRIVISSKPMVATGFIYDRWLADGRAPQPEWDALTFGVDLA</sequence>
<keyword evidence="2" id="KW-1185">Reference proteome</keyword>
<evidence type="ECO:0000313" key="1">
    <source>
        <dbReference type="EMBL" id="KAI0030985.1"/>
    </source>
</evidence>
<reference evidence="1" key="1">
    <citation type="submission" date="2021-02" db="EMBL/GenBank/DDBJ databases">
        <authorList>
            <consortium name="DOE Joint Genome Institute"/>
            <person name="Ahrendt S."/>
            <person name="Looney B.P."/>
            <person name="Miyauchi S."/>
            <person name="Morin E."/>
            <person name="Drula E."/>
            <person name="Courty P.E."/>
            <person name="Chicoki N."/>
            <person name="Fauchery L."/>
            <person name="Kohler A."/>
            <person name="Kuo A."/>
            <person name="Labutti K."/>
            <person name="Pangilinan J."/>
            <person name="Lipzen A."/>
            <person name="Riley R."/>
            <person name="Andreopoulos W."/>
            <person name="He G."/>
            <person name="Johnson J."/>
            <person name="Barry K.W."/>
            <person name="Grigoriev I.V."/>
            <person name="Nagy L."/>
            <person name="Hibbett D."/>
            <person name="Henrissat B."/>
            <person name="Matheny P.B."/>
            <person name="Labbe J."/>
            <person name="Martin F."/>
        </authorList>
    </citation>
    <scope>NUCLEOTIDE SEQUENCE</scope>
    <source>
        <strain evidence="1">EC-137</strain>
    </source>
</reference>
<reference evidence="1" key="2">
    <citation type="journal article" date="2022" name="New Phytol.">
        <title>Evolutionary transition to the ectomycorrhizal habit in the genomes of a hyperdiverse lineage of mushroom-forming fungi.</title>
        <authorList>
            <person name="Looney B."/>
            <person name="Miyauchi S."/>
            <person name="Morin E."/>
            <person name="Drula E."/>
            <person name="Courty P.E."/>
            <person name="Kohler A."/>
            <person name="Kuo A."/>
            <person name="LaButti K."/>
            <person name="Pangilinan J."/>
            <person name="Lipzen A."/>
            <person name="Riley R."/>
            <person name="Andreopoulos W."/>
            <person name="He G."/>
            <person name="Johnson J."/>
            <person name="Nolan M."/>
            <person name="Tritt A."/>
            <person name="Barry K.W."/>
            <person name="Grigoriev I.V."/>
            <person name="Nagy L.G."/>
            <person name="Hibbett D."/>
            <person name="Henrissat B."/>
            <person name="Matheny P.B."/>
            <person name="Labbe J."/>
            <person name="Martin F.M."/>
        </authorList>
    </citation>
    <scope>NUCLEOTIDE SEQUENCE</scope>
    <source>
        <strain evidence="1">EC-137</strain>
    </source>
</reference>
<protein>
    <submittedName>
        <fullName evidence="1">Uncharacterized protein</fullName>
    </submittedName>
</protein>
<proteinExistence type="predicted"/>
<organism evidence="1 2">
    <name type="scientific">Vararia minispora EC-137</name>
    <dbReference type="NCBI Taxonomy" id="1314806"/>
    <lineage>
        <taxon>Eukaryota</taxon>
        <taxon>Fungi</taxon>
        <taxon>Dikarya</taxon>
        <taxon>Basidiomycota</taxon>
        <taxon>Agaricomycotina</taxon>
        <taxon>Agaricomycetes</taxon>
        <taxon>Russulales</taxon>
        <taxon>Lachnocladiaceae</taxon>
        <taxon>Vararia</taxon>
    </lineage>
</organism>